<sequence length="177" mass="19131">MISLREVTLTDAPAVRRIYSAASVRYLPRAPLTAENATSWVTDRIAERRATPRMLYCFGIDHADDLVGVIKLRPARTSAALSYILRDNAWGHGYATTAVALVLDFASTTLGLASVDAKHHPDNNASGRVLIKSGFTCTGRSAEAITYMRNLAPGPGARSACANACRTGRRQHAHKHS</sequence>
<dbReference type="InterPro" id="IPR000182">
    <property type="entry name" value="GNAT_dom"/>
</dbReference>
<dbReference type="GO" id="GO:0016746">
    <property type="term" value="F:acyltransferase activity"/>
    <property type="evidence" value="ECO:0007669"/>
    <property type="project" value="UniProtKB-KW"/>
</dbReference>
<name>A0ABW4ITS2_9ACTN</name>
<dbReference type="EMBL" id="JBHUDX010000050">
    <property type="protein sequence ID" value="MFD1660147.1"/>
    <property type="molecule type" value="Genomic_DNA"/>
</dbReference>
<dbReference type="Proteomes" id="UP001597261">
    <property type="component" value="Unassembled WGS sequence"/>
</dbReference>
<dbReference type="Pfam" id="PF13302">
    <property type="entry name" value="Acetyltransf_3"/>
    <property type="match status" value="1"/>
</dbReference>
<organism evidence="2 3">
    <name type="scientific">Streptomyces caeni</name>
    <dbReference type="NCBI Taxonomy" id="2307231"/>
    <lineage>
        <taxon>Bacteria</taxon>
        <taxon>Bacillati</taxon>
        <taxon>Actinomycetota</taxon>
        <taxon>Actinomycetes</taxon>
        <taxon>Kitasatosporales</taxon>
        <taxon>Streptomycetaceae</taxon>
        <taxon>Streptomyces</taxon>
    </lineage>
</organism>
<dbReference type="PROSITE" id="PS51186">
    <property type="entry name" value="GNAT"/>
    <property type="match status" value="1"/>
</dbReference>
<keyword evidence="2" id="KW-0012">Acyltransferase</keyword>
<evidence type="ECO:0000259" key="1">
    <source>
        <dbReference type="PROSITE" id="PS51186"/>
    </source>
</evidence>
<comment type="caution">
    <text evidence="2">The sequence shown here is derived from an EMBL/GenBank/DDBJ whole genome shotgun (WGS) entry which is preliminary data.</text>
</comment>
<proteinExistence type="predicted"/>
<protein>
    <submittedName>
        <fullName evidence="2">GNAT family N-acetyltransferase</fullName>
        <ecNumber evidence="2">2.3.-.-</ecNumber>
    </submittedName>
</protein>
<dbReference type="InterPro" id="IPR016181">
    <property type="entry name" value="Acyl_CoA_acyltransferase"/>
</dbReference>
<dbReference type="PANTHER" id="PTHR43792">
    <property type="entry name" value="GNAT FAMILY, PUTATIVE (AFU_ORTHOLOGUE AFUA_3G00765)-RELATED-RELATED"/>
    <property type="match status" value="1"/>
</dbReference>
<accession>A0ABW4ITS2</accession>
<evidence type="ECO:0000313" key="2">
    <source>
        <dbReference type="EMBL" id="MFD1660147.1"/>
    </source>
</evidence>
<dbReference type="SUPFAM" id="SSF55729">
    <property type="entry name" value="Acyl-CoA N-acyltransferases (Nat)"/>
    <property type="match status" value="1"/>
</dbReference>
<dbReference type="EC" id="2.3.-.-" evidence="2"/>
<gene>
    <name evidence="2" type="ORF">ACFSL4_18575</name>
</gene>
<keyword evidence="3" id="KW-1185">Reference proteome</keyword>
<keyword evidence="2" id="KW-0808">Transferase</keyword>
<feature type="domain" description="N-acetyltransferase" evidence="1">
    <location>
        <begin position="2"/>
        <end position="153"/>
    </location>
</feature>
<dbReference type="InterPro" id="IPR051531">
    <property type="entry name" value="N-acetyltransferase"/>
</dbReference>
<reference evidence="3" key="1">
    <citation type="journal article" date="2019" name="Int. J. Syst. Evol. Microbiol.">
        <title>The Global Catalogue of Microorganisms (GCM) 10K type strain sequencing project: providing services to taxonomists for standard genome sequencing and annotation.</title>
        <authorList>
            <consortium name="The Broad Institute Genomics Platform"/>
            <consortium name="The Broad Institute Genome Sequencing Center for Infectious Disease"/>
            <person name="Wu L."/>
            <person name="Ma J."/>
        </authorList>
    </citation>
    <scope>NUCLEOTIDE SEQUENCE [LARGE SCALE GENOMIC DNA]</scope>
    <source>
        <strain evidence="3">CGMCC 1.12470</strain>
    </source>
</reference>
<dbReference type="RefSeq" id="WP_381083964.1">
    <property type="nucleotide sequence ID" value="NZ_JBHUDX010000050.1"/>
</dbReference>
<dbReference type="Gene3D" id="3.40.630.30">
    <property type="match status" value="1"/>
</dbReference>
<evidence type="ECO:0000313" key="3">
    <source>
        <dbReference type="Proteomes" id="UP001597261"/>
    </source>
</evidence>